<feature type="transmembrane region" description="Helical" evidence="7">
    <location>
        <begin position="12"/>
        <end position="32"/>
    </location>
</feature>
<accession>A0A397G6A7</accession>
<protein>
    <recommendedName>
        <fullName evidence="10">DUF1772 domain-containing protein</fullName>
    </recommendedName>
</protein>
<feature type="transmembrane region" description="Helical" evidence="7">
    <location>
        <begin position="156"/>
        <end position="174"/>
    </location>
</feature>
<evidence type="ECO:0000313" key="9">
    <source>
        <dbReference type="Proteomes" id="UP000215289"/>
    </source>
</evidence>
<organism evidence="8 9">
    <name type="scientific">Aspergillus turcosus</name>
    <dbReference type="NCBI Taxonomy" id="1245748"/>
    <lineage>
        <taxon>Eukaryota</taxon>
        <taxon>Fungi</taxon>
        <taxon>Dikarya</taxon>
        <taxon>Ascomycota</taxon>
        <taxon>Pezizomycotina</taxon>
        <taxon>Eurotiomycetes</taxon>
        <taxon>Eurotiomycetidae</taxon>
        <taxon>Eurotiales</taxon>
        <taxon>Aspergillaceae</taxon>
        <taxon>Aspergillus</taxon>
        <taxon>Aspergillus subgen. Fumigati</taxon>
    </lineage>
</organism>
<evidence type="ECO:0000256" key="3">
    <source>
        <dbReference type="ARBA" id="ARBA00022989"/>
    </source>
</evidence>
<comment type="caution">
    <text evidence="8">The sequence shown here is derived from an EMBL/GenBank/DDBJ whole genome shotgun (WGS) entry which is preliminary data.</text>
</comment>
<evidence type="ECO:0000256" key="6">
    <source>
        <dbReference type="ARBA" id="ARBA00034313"/>
    </source>
</evidence>
<keyword evidence="4" id="KW-0560">Oxidoreductase</keyword>
<comment type="similarity">
    <text evidence="6">Belongs to the anthrone oxygenase family.</text>
</comment>
<dbReference type="Pfam" id="PF08592">
    <property type="entry name" value="Anthrone_oxy"/>
    <property type="match status" value="1"/>
</dbReference>
<keyword evidence="3 7" id="KW-1133">Transmembrane helix</keyword>
<dbReference type="PANTHER" id="PTHR35042">
    <property type="entry name" value="ANTHRONE OXYGENASE ENCC"/>
    <property type="match status" value="1"/>
</dbReference>
<evidence type="ECO:0000256" key="7">
    <source>
        <dbReference type="SAM" id="Phobius"/>
    </source>
</evidence>
<keyword evidence="9" id="KW-1185">Reference proteome</keyword>
<keyword evidence="4" id="KW-0503">Monooxygenase</keyword>
<dbReference type="GO" id="GO:0004497">
    <property type="term" value="F:monooxygenase activity"/>
    <property type="evidence" value="ECO:0007669"/>
    <property type="project" value="UniProtKB-KW"/>
</dbReference>
<dbReference type="Proteomes" id="UP000215289">
    <property type="component" value="Unassembled WGS sequence"/>
</dbReference>
<dbReference type="AlphaFoldDB" id="A0A397G6A7"/>
<feature type="transmembrane region" description="Helical" evidence="7">
    <location>
        <begin position="100"/>
        <end position="121"/>
    </location>
</feature>
<dbReference type="PANTHER" id="PTHR35042:SF1">
    <property type="entry name" value="DUF1772-DOMAIN-CONTAINING PROTEIN"/>
    <property type="match status" value="1"/>
</dbReference>
<sequence length="175" mass="18403">MSEFPTAFRAAQVLGLTGAAWLSGNMFSLSLITTPGLLQSLHEKQVTPSTAAKIWANIYNTGKTQNPPIAAATAAVFFYLAWSVREGTVLSLLAARNSSLLYSAAGILTGGIVPFTLAFIMGTNRALEAKVGAKDEVEETRAEVESLLERWGVLNAVRAVLPLVGAVVGVLAVIS</sequence>
<evidence type="ECO:0000256" key="2">
    <source>
        <dbReference type="ARBA" id="ARBA00022692"/>
    </source>
</evidence>
<dbReference type="OrthoDB" id="5954308at2759"/>
<dbReference type="EMBL" id="NIDN02000550">
    <property type="protein sequence ID" value="RLL92946.1"/>
    <property type="molecule type" value="Genomic_DNA"/>
</dbReference>
<evidence type="ECO:0000313" key="8">
    <source>
        <dbReference type="EMBL" id="RLL92946.1"/>
    </source>
</evidence>
<name>A0A397G6A7_9EURO</name>
<evidence type="ECO:0000256" key="1">
    <source>
        <dbReference type="ARBA" id="ARBA00004141"/>
    </source>
</evidence>
<dbReference type="InterPro" id="IPR013901">
    <property type="entry name" value="Anthrone_oxy"/>
</dbReference>
<evidence type="ECO:0008006" key="10">
    <source>
        <dbReference type="Google" id="ProtNLM"/>
    </source>
</evidence>
<feature type="transmembrane region" description="Helical" evidence="7">
    <location>
        <begin position="69"/>
        <end position="93"/>
    </location>
</feature>
<keyword evidence="5 7" id="KW-0472">Membrane</keyword>
<proteinExistence type="inferred from homology"/>
<keyword evidence="2 7" id="KW-0812">Transmembrane</keyword>
<gene>
    <name evidence="8" type="ORF">CFD26_100828</name>
</gene>
<evidence type="ECO:0000256" key="4">
    <source>
        <dbReference type="ARBA" id="ARBA00023033"/>
    </source>
</evidence>
<dbReference type="GO" id="GO:0016020">
    <property type="term" value="C:membrane"/>
    <property type="evidence" value="ECO:0007669"/>
    <property type="project" value="UniProtKB-SubCell"/>
</dbReference>
<comment type="subcellular location">
    <subcellularLocation>
        <location evidence="1">Membrane</location>
        <topology evidence="1">Multi-pass membrane protein</topology>
    </subcellularLocation>
</comment>
<reference evidence="8 9" key="1">
    <citation type="submission" date="2018-08" db="EMBL/GenBank/DDBJ databases">
        <title>Draft genome sequences of two Aspergillus turcosus clinical strains isolated from bronchoalveolar lavage fluid: one azole-susceptible and the other azole-resistant.</title>
        <authorList>
            <person name="Parent-Michaud M."/>
            <person name="Dufresne P.J."/>
            <person name="Fournier E."/>
            <person name="Martineau C."/>
            <person name="Moreira S."/>
            <person name="Perkins V."/>
            <person name="De Repentigny L."/>
            <person name="Dufresne S.F."/>
        </authorList>
    </citation>
    <scope>NUCLEOTIDE SEQUENCE [LARGE SCALE GENOMIC DNA]</scope>
    <source>
        <strain evidence="8">HMR AF 1038</strain>
    </source>
</reference>
<evidence type="ECO:0000256" key="5">
    <source>
        <dbReference type="ARBA" id="ARBA00023136"/>
    </source>
</evidence>